<keyword evidence="3" id="KW-0547">Nucleotide-binding</keyword>
<accession>A0A1L4BLX6</accession>
<reference evidence="6" key="1">
    <citation type="submission" date="2016-09" db="EMBL/GenBank/DDBJ databases">
        <title>Whole genome sequence analysis of Salmonella Typhi isolated in Thailand before and after the introduction of a national immunization program.</title>
        <authorList>
            <person name="Dyson Z.A."/>
            <person name="Thanh D.P."/>
            <person name="Bodhidatta L."/>
            <person name="Mason C.J."/>
            <person name="Rabaa M.A."/>
            <person name="Vinh P.V."/>
            <person name="Thanh T.H."/>
            <person name="Thwaites G.E."/>
            <person name="Baker S."/>
            <person name="Holt K.E."/>
        </authorList>
    </citation>
    <scope>NUCLEOTIDE SEQUENCE</scope>
</reference>
<sequence length="368" mass="43028">MHSYSKHDTFKTFFNNTNKKNKMKHQKVNIVKKNGEFSLSLLSFKLVHIKRTQENKRSINYYWNSRTKEVICGSGSLRNHHSIPSIAHLFNYKKKTCDLSREEIQLGDSVCVLFNTTAALFLFGSIVGVDKLKKETYFHILPHDKNFPFQRNHVIKVKHQKDNIFLLRDGKNERYEYMATKNLVFAKYQYQVEFAEMVISYIKSTQLIINYVSDKNKTINEKTILECHKALFGHIYDWAGEYRNHPVVVGDKERPTMEHNEVKKSLKACLRGCTKKELSKINSKAELVHKLATLHAEIAWIHPFQDGNGRSIRLFLQIVATTMGYEFDMEKLDGDVRNKRAYHYAVRRAIHDSNRNLIALISRAIKEL</sequence>
<keyword evidence="4" id="KW-0067">ATP-binding</keyword>
<dbReference type="GO" id="GO:0016779">
    <property type="term" value="F:nucleotidyltransferase activity"/>
    <property type="evidence" value="ECO:0007669"/>
    <property type="project" value="UniProtKB-KW"/>
</dbReference>
<dbReference type="PANTHER" id="PTHR39560:SF1">
    <property type="entry name" value="PROTEIN ADENYLYLTRANSFERASE FIC-RELATED"/>
    <property type="match status" value="1"/>
</dbReference>
<dbReference type="PROSITE" id="PS51459">
    <property type="entry name" value="FIDO"/>
    <property type="match status" value="1"/>
</dbReference>
<keyword evidence="2" id="KW-0548">Nucleotidyltransferase</keyword>
<dbReference type="GeneID" id="80396643"/>
<feature type="domain" description="Fido" evidence="5">
    <location>
        <begin position="219"/>
        <end position="363"/>
    </location>
</feature>
<name>A0A1L4BLX6_9CAUD</name>
<evidence type="ECO:0000256" key="4">
    <source>
        <dbReference type="ARBA" id="ARBA00022840"/>
    </source>
</evidence>
<dbReference type="InterPro" id="IPR036597">
    <property type="entry name" value="Fido-like_dom_sf"/>
</dbReference>
<organism evidence="6 7">
    <name type="scientific">Salmonella phage STYP1</name>
    <dbReference type="NCBI Taxonomy" id="2939039"/>
    <lineage>
        <taxon>Viruses</taxon>
        <taxon>Duplodnaviria</taxon>
        <taxon>Heunggongvirae</taxon>
        <taxon>Uroviricota</taxon>
        <taxon>Caudoviricetes</taxon>
        <taxon>Peduoviridae</taxon>
        <taxon>Peduovirus</taxon>
        <taxon>Peduovirus STYP1</taxon>
    </lineage>
</organism>
<dbReference type="GO" id="GO:0005524">
    <property type="term" value="F:ATP binding"/>
    <property type="evidence" value="ECO:0007669"/>
    <property type="project" value="UniProtKB-KW"/>
</dbReference>
<evidence type="ECO:0000259" key="5">
    <source>
        <dbReference type="PROSITE" id="PS51459"/>
    </source>
</evidence>
<evidence type="ECO:0000313" key="6">
    <source>
        <dbReference type="EMBL" id="API82935.1"/>
    </source>
</evidence>
<dbReference type="Proteomes" id="UP001064093">
    <property type="component" value="Segment"/>
</dbReference>
<dbReference type="Gene3D" id="1.10.3290.10">
    <property type="entry name" value="Fido-like domain"/>
    <property type="match status" value="1"/>
</dbReference>
<dbReference type="RefSeq" id="YP_010768497.1">
    <property type="nucleotide sequence ID" value="NC_073747.1"/>
</dbReference>
<dbReference type="SUPFAM" id="SSF140931">
    <property type="entry name" value="Fic-like"/>
    <property type="match status" value="1"/>
</dbReference>
<dbReference type="InterPro" id="IPR003812">
    <property type="entry name" value="Fido"/>
</dbReference>
<evidence type="ECO:0000256" key="2">
    <source>
        <dbReference type="ARBA" id="ARBA00022695"/>
    </source>
</evidence>
<dbReference type="PANTHER" id="PTHR39560">
    <property type="entry name" value="PROTEIN ADENYLYLTRANSFERASE FIC-RELATED"/>
    <property type="match status" value="1"/>
</dbReference>
<dbReference type="GO" id="GO:0051302">
    <property type="term" value="P:regulation of cell division"/>
    <property type="evidence" value="ECO:0007669"/>
    <property type="project" value="TreeGrafter"/>
</dbReference>
<proteinExistence type="predicted"/>
<dbReference type="KEGG" id="vg:80396643"/>
<evidence type="ECO:0000313" key="7">
    <source>
        <dbReference type="Proteomes" id="UP001064093"/>
    </source>
</evidence>
<evidence type="ECO:0000256" key="1">
    <source>
        <dbReference type="ARBA" id="ARBA00022679"/>
    </source>
</evidence>
<keyword evidence="7" id="KW-1185">Reference proteome</keyword>
<protein>
    <submittedName>
        <fullName evidence="6">Adenosine monophosphate-protein transferase VbhT</fullName>
    </submittedName>
</protein>
<dbReference type="EMBL" id="KX833211">
    <property type="protein sequence ID" value="API82935.1"/>
    <property type="molecule type" value="Genomic_DNA"/>
</dbReference>
<keyword evidence="1 6" id="KW-0808">Transferase</keyword>
<gene>
    <name evidence="6" type="primary">vbhT</name>
</gene>
<dbReference type="Pfam" id="PF02661">
    <property type="entry name" value="Fic"/>
    <property type="match status" value="1"/>
</dbReference>
<evidence type="ECO:0000256" key="3">
    <source>
        <dbReference type="ARBA" id="ARBA00022741"/>
    </source>
</evidence>